<organism evidence="1 2">
    <name type="scientific">Trifolium medium</name>
    <dbReference type="NCBI Taxonomy" id="97028"/>
    <lineage>
        <taxon>Eukaryota</taxon>
        <taxon>Viridiplantae</taxon>
        <taxon>Streptophyta</taxon>
        <taxon>Embryophyta</taxon>
        <taxon>Tracheophyta</taxon>
        <taxon>Spermatophyta</taxon>
        <taxon>Magnoliopsida</taxon>
        <taxon>eudicotyledons</taxon>
        <taxon>Gunneridae</taxon>
        <taxon>Pentapetalae</taxon>
        <taxon>rosids</taxon>
        <taxon>fabids</taxon>
        <taxon>Fabales</taxon>
        <taxon>Fabaceae</taxon>
        <taxon>Papilionoideae</taxon>
        <taxon>50 kb inversion clade</taxon>
        <taxon>NPAAA clade</taxon>
        <taxon>Hologalegina</taxon>
        <taxon>IRL clade</taxon>
        <taxon>Trifolieae</taxon>
        <taxon>Trifolium</taxon>
    </lineage>
</organism>
<evidence type="ECO:0000313" key="2">
    <source>
        <dbReference type="Proteomes" id="UP000265520"/>
    </source>
</evidence>
<keyword evidence="2" id="KW-1185">Reference proteome</keyword>
<sequence>YQADPGSVVTAGPSMNNFMGGWLP</sequence>
<dbReference type="Proteomes" id="UP000265520">
    <property type="component" value="Unassembled WGS sequence"/>
</dbReference>
<feature type="non-terminal residue" evidence="1">
    <location>
        <position position="1"/>
    </location>
</feature>
<evidence type="ECO:0000313" key="1">
    <source>
        <dbReference type="EMBL" id="MCI68740.1"/>
    </source>
</evidence>
<protein>
    <submittedName>
        <fullName evidence="1">MADS-box transcription factor</fullName>
    </submittedName>
</protein>
<comment type="caution">
    <text evidence="1">The sequence shown here is derived from an EMBL/GenBank/DDBJ whole genome shotgun (WGS) entry which is preliminary data.</text>
</comment>
<dbReference type="AlphaFoldDB" id="A0A392U8I6"/>
<dbReference type="EMBL" id="LXQA010741897">
    <property type="protein sequence ID" value="MCI68740.1"/>
    <property type="molecule type" value="Genomic_DNA"/>
</dbReference>
<reference evidence="1 2" key="1">
    <citation type="journal article" date="2018" name="Front. Plant Sci.">
        <title>Red Clover (Trifolium pratense) and Zigzag Clover (T. medium) - A Picture of Genomic Similarities and Differences.</title>
        <authorList>
            <person name="Dluhosova J."/>
            <person name="Istvanek J."/>
            <person name="Nedelnik J."/>
            <person name="Repkova J."/>
        </authorList>
    </citation>
    <scope>NUCLEOTIDE SEQUENCE [LARGE SCALE GENOMIC DNA]</scope>
    <source>
        <strain evidence="2">cv. 10/8</strain>
        <tissue evidence="1">Leaf</tissue>
    </source>
</reference>
<name>A0A392U8I6_9FABA</name>
<proteinExistence type="predicted"/>
<accession>A0A392U8I6</accession>